<dbReference type="GO" id="GO:0035965">
    <property type="term" value="P:cardiolipin acyl-chain remodeling"/>
    <property type="evidence" value="ECO:0007669"/>
    <property type="project" value="TreeGrafter"/>
</dbReference>
<keyword evidence="8" id="KW-0472">Membrane</keyword>
<protein>
    <recommendedName>
        <fullName evidence="13">Tafazzin family protein</fullName>
    </recommendedName>
</protein>
<evidence type="ECO:0000256" key="5">
    <source>
        <dbReference type="ARBA" id="ARBA00022792"/>
    </source>
</evidence>
<accession>A0A0D8XMB8</accession>
<evidence type="ECO:0000256" key="12">
    <source>
        <dbReference type="ARBA" id="ARBA00049543"/>
    </source>
</evidence>
<evidence type="ECO:0000313" key="16">
    <source>
        <dbReference type="Proteomes" id="UP000053766"/>
    </source>
</evidence>
<reference evidence="15 16" key="1">
    <citation type="submission" date="2013-11" db="EMBL/GenBank/DDBJ databases">
        <title>Draft genome of the bovine lungworm Dictyocaulus viviparus.</title>
        <authorList>
            <person name="Mitreva M."/>
        </authorList>
    </citation>
    <scope>NUCLEOTIDE SEQUENCE [LARGE SCALE GENOMIC DNA]</scope>
    <source>
        <strain evidence="15 16">HannoverDv2000</strain>
    </source>
</reference>
<dbReference type="GO" id="GO:0007007">
    <property type="term" value="P:inner mitochondrial membrane organization"/>
    <property type="evidence" value="ECO:0007669"/>
    <property type="project" value="TreeGrafter"/>
</dbReference>
<dbReference type="InterPro" id="IPR002123">
    <property type="entry name" value="Plipid/glycerol_acylTrfase"/>
</dbReference>
<feature type="domain" description="Phospholipid/glycerol acyltransferase" evidence="14">
    <location>
        <begin position="69"/>
        <end position="192"/>
    </location>
</feature>
<proteinExistence type="inferred from homology"/>
<dbReference type="EMBL" id="KN716388">
    <property type="protein sequence ID" value="KJH45763.1"/>
    <property type="molecule type" value="Genomic_DNA"/>
</dbReference>
<dbReference type="GO" id="GO:0047184">
    <property type="term" value="F:1-acylglycerophosphocholine O-acyltransferase activity"/>
    <property type="evidence" value="ECO:0007669"/>
    <property type="project" value="TreeGrafter"/>
</dbReference>
<evidence type="ECO:0000256" key="4">
    <source>
        <dbReference type="ARBA" id="ARBA00022787"/>
    </source>
</evidence>
<evidence type="ECO:0000256" key="11">
    <source>
        <dbReference type="ARBA" id="ARBA00047906"/>
    </source>
</evidence>
<evidence type="ECO:0000256" key="9">
    <source>
        <dbReference type="ARBA" id="ARBA00023315"/>
    </source>
</evidence>
<dbReference type="PRINTS" id="PR00979">
    <property type="entry name" value="TAFAZZIN"/>
</dbReference>
<dbReference type="Proteomes" id="UP000053766">
    <property type="component" value="Unassembled WGS sequence"/>
</dbReference>
<comment type="subcellular location">
    <subcellularLocation>
        <location evidence="1">Mitochondrion inner membrane</location>
        <topology evidence="1">Peripheral membrane protein</topology>
        <orientation evidence="1">Intermembrane side</orientation>
    </subcellularLocation>
    <subcellularLocation>
        <location evidence="10">Mitochondrion outer membrane</location>
        <topology evidence="10">Peripheral membrane protein</topology>
        <orientation evidence="10">Intermembrane side</orientation>
    </subcellularLocation>
</comment>
<keyword evidence="16" id="KW-1185">Reference proteome</keyword>
<dbReference type="CDD" id="cd07989">
    <property type="entry name" value="LPLAT_AGPAT-like"/>
    <property type="match status" value="1"/>
</dbReference>
<sequence length="276" mass="32489">MTRIKTERLKLSDNSITSFLELAANERFCVELLGSWSREIVESFNCANKLNVHNRERFLDAWKDRSRPLITVSNHRCNIDDPLMWAFITWREMWENIDRHRYILAAHNICFTKKWHIMFFALGRCVPCVRGKGVYQKGMDFCVDRLNENGWVHMFPEGRVSVDALRFKWGVGRLIMETVIPPLVIPIWCINIDKVWSEKPPYYPRFGHNVEIYIGQPIDSKFLRKTCFEKTWSDVKSRKFVTDFIQNELFELGEAVGSLPKGTAQRILRENINGKL</sequence>
<evidence type="ECO:0000256" key="13">
    <source>
        <dbReference type="RuleBase" id="RU365062"/>
    </source>
</evidence>
<evidence type="ECO:0000256" key="6">
    <source>
        <dbReference type="ARBA" id="ARBA00023098"/>
    </source>
</evidence>
<evidence type="ECO:0000256" key="7">
    <source>
        <dbReference type="ARBA" id="ARBA00023128"/>
    </source>
</evidence>
<evidence type="ECO:0000256" key="3">
    <source>
        <dbReference type="ARBA" id="ARBA00022679"/>
    </source>
</evidence>
<keyword evidence="4" id="KW-1000">Mitochondrion outer membrane</keyword>
<organism evidence="15 16">
    <name type="scientific">Dictyocaulus viviparus</name>
    <name type="common">Bovine lungworm</name>
    <dbReference type="NCBI Taxonomy" id="29172"/>
    <lineage>
        <taxon>Eukaryota</taxon>
        <taxon>Metazoa</taxon>
        <taxon>Ecdysozoa</taxon>
        <taxon>Nematoda</taxon>
        <taxon>Chromadorea</taxon>
        <taxon>Rhabditida</taxon>
        <taxon>Rhabditina</taxon>
        <taxon>Rhabditomorpha</taxon>
        <taxon>Strongyloidea</taxon>
        <taxon>Metastrongylidae</taxon>
        <taxon>Dictyocaulus</taxon>
    </lineage>
</organism>
<reference evidence="16" key="2">
    <citation type="journal article" date="2016" name="Sci. Rep.">
        <title>Dictyocaulus viviparus genome, variome and transcriptome elucidate lungworm biology and support future intervention.</title>
        <authorList>
            <person name="McNulty S.N."/>
            <person name="Strube C."/>
            <person name="Rosa B.A."/>
            <person name="Martin J.C."/>
            <person name="Tyagi R."/>
            <person name="Choi Y.J."/>
            <person name="Wang Q."/>
            <person name="Hallsworth Pepin K."/>
            <person name="Zhang X."/>
            <person name="Ozersky P."/>
            <person name="Wilson R.K."/>
            <person name="Sternberg P.W."/>
            <person name="Gasser R.B."/>
            <person name="Mitreva M."/>
        </authorList>
    </citation>
    <scope>NUCLEOTIDE SEQUENCE [LARGE SCALE GENOMIC DNA]</scope>
    <source>
        <strain evidence="16">HannoverDv2000</strain>
    </source>
</reference>
<keyword evidence="7" id="KW-0496">Mitochondrion</keyword>
<evidence type="ECO:0000256" key="1">
    <source>
        <dbReference type="ARBA" id="ARBA00004137"/>
    </source>
</evidence>
<evidence type="ECO:0000256" key="2">
    <source>
        <dbReference type="ARBA" id="ARBA00010524"/>
    </source>
</evidence>
<name>A0A0D8XMB8_DICVI</name>
<dbReference type="AlphaFoldDB" id="A0A0D8XMB8"/>
<gene>
    <name evidence="15" type="ORF">DICVIV_08204</name>
</gene>
<evidence type="ECO:0000256" key="10">
    <source>
        <dbReference type="ARBA" id="ARBA00024323"/>
    </source>
</evidence>
<evidence type="ECO:0000256" key="8">
    <source>
        <dbReference type="ARBA" id="ARBA00023136"/>
    </source>
</evidence>
<comment type="similarity">
    <text evidence="2 13">Belongs to the taffazin family.</text>
</comment>
<dbReference type="OrthoDB" id="193467at2759"/>
<comment type="catalytic activity">
    <reaction evidence="11">
        <text>1'-[1,2-diacyl-sn-glycero-3-phospho],3'-[1-acyl-sn-glycero-3-phospho]-glycerol + a 1,2-diacyl-sn-glycero-3-phosphocholine = a cardiolipin + a 1-acyl-sn-glycero-3-phosphocholine</text>
        <dbReference type="Rhea" id="RHEA:33731"/>
        <dbReference type="ChEBI" id="CHEBI:57643"/>
        <dbReference type="ChEBI" id="CHEBI:58168"/>
        <dbReference type="ChEBI" id="CHEBI:62237"/>
        <dbReference type="ChEBI" id="CHEBI:64743"/>
    </reaction>
    <physiologicalReaction direction="left-to-right" evidence="11">
        <dbReference type="Rhea" id="RHEA:33732"/>
    </physiologicalReaction>
    <physiologicalReaction direction="right-to-left" evidence="11">
        <dbReference type="Rhea" id="RHEA:33733"/>
    </physiologicalReaction>
</comment>
<evidence type="ECO:0000259" key="14">
    <source>
        <dbReference type="SMART" id="SM00563"/>
    </source>
</evidence>
<dbReference type="PANTHER" id="PTHR12497">
    <property type="entry name" value="TAZ PROTEIN TAFAZZIN"/>
    <property type="match status" value="1"/>
</dbReference>
<keyword evidence="5" id="KW-0999">Mitochondrion inner membrane</keyword>
<keyword evidence="3 15" id="KW-0808">Transferase</keyword>
<keyword evidence="9 15" id="KW-0012">Acyltransferase</keyword>
<evidence type="ECO:0000313" key="15">
    <source>
        <dbReference type="EMBL" id="KJH45763.1"/>
    </source>
</evidence>
<dbReference type="Pfam" id="PF01553">
    <property type="entry name" value="Acyltransferase"/>
    <property type="match status" value="1"/>
</dbReference>
<dbReference type="GO" id="GO:0005741">
    <property type="term" value="C:mitochondrial outer membrane"/>
    <property type="evidence" value="ECO:0007669"/>
    <property type="project" value="UniProtKB-SubCell"/>
</dbReference>
<dbReference type="PANTHER" id="PTHR12497:SF0">
    <property type="entry name" value="TAFAZZIN"/>
    <property type="match status" value="1"/>
</dbReference>
<keyword evidence="6" id="KW-0443">Lipid metabolism</keyword>
<dbReference type="SMART" id="SM00563">
    <property type="entry name" value="PlsC"/>
    <property type="match status" value="1"/>
</dbReference>
<dbReference type="STRING" id="29172.A0A0D8XMB8"/>
<dbReference type="SUPFAM" id="SSF69593">
    <property type="entry name" value="Glycerol-3-phosphate (1)-acyltransferase"/>
    <property type="match status" value="1"/>
</dbReference>
<dbReference type="GO" id="GO:0005743">
    <property type="term" value="C:mitochondrial inner membrane"/>
    <property type="evidence" value="ECO:0007669"/>
    <property type="project" value="UniProtKB-SubCell"/>
</dbReference>
<dbReference type="InterPro" id="IPR000872">
    <property type="entry name" value="Tafazzin"/>
</dbReference>
<comment type="catalytic activity">
    <reaction evidence="12">
        <text>1,2-di-(9Z-octadecenoyl)-sn-glycero-3-phosphocholine + 1-hexadecanoyl-sn-glycero-3-phosphocholine = 1-hexadecanoyl-2-(9Z-octadecenoyl)-sn-glycero-3-phosphocholine + 1-(9Z-octadecenoyl)-sn-glycero-3-phosphocholine</text>
        <dbReference type="Rhea" id="RHEA:43816"/>
        <dbReference type="ChEBI" id="CHEBI:28610"/>
        <dbReference type="ChEBI" id="CHEBI:72998"/>
        <dbReference type="ChEBI" id="CHEBI:73001"/>
        <dbReference type="ChEBI" id="CHEBI:74669"/>
    </reaction>
    <physiologicalReaction direction="left-to-right" evidence="12">
        <dbReference type="Rhea" id="RHEA:43817"/>
    </physiologicalReaction>
    <physiologicalReaction direction="right-to-left" evidence="12">
        <dbReference type="Rhea" id="RHEA:43818"/>
    </physiologicalReaction>
</comment>